<dbReference type="InterPro" id="IPR052168">
    <property type="entry name" value="Cytochrome_b561_oxidase"/>
</dbReference>
<keyword evidence="4" id="KW-1003">Cell membrane</keyword>
<dbReference type="AlphaFoldDB" id="A0AAU7XDX6"/>
<name>A0AAU7XDX6_9HYPH</name>
<evidence type="ECO:0000256" key="2">
    <source>
        <dbReference type="ARBA" id="ARBA00004651"/>
    </source>
</evidence>
<feature type="transmembrane region" description="Helical" evidence="13">
    <location>
        <begin position="154"/>
        <end position="175"/>
    </location>
</feature>
<dbReference type="GO" id="GO:0005886">
    <property type="term" value="C:plasma membrane"/>
    <property type="evidence" value="ECO:0007669"/>
    <property type="project" value="UniProtKB-SubCell"/>
</dbReference>
<evidence type="ECO:0000256" key="11">
    <source>
        <dbReference type="ARBA" id="ARBA00023136"/>
    </source>
</evidence>
<dbReference type="InterPro" id="IPR016174">
    <property type="entry name" value="Di-haem_cyt_TM"/>
</dbReference>
<feature type="transmembrane region" description="Helical" evidence="13">
    <location>
        <begin position="58"/>
        <end position="76"/>
    </location>
</feature>
<keyword evidence="9 13" id="KW-1133">Transmembrane helix</keyword>
<keyword evidence="3" id="KW-0813">Transport</keyword>
<feature type="transmembrane region" description="Helical" evidence="13">
    <location>
        <begin position="24"/>
        <end position="46"/>
    </location>
</feature>
<dbReference type="Pfam" id="PF01292">
    <property type="entry name" value="Ni_hydr_CYTB"/>
    <property type="match status" value="1"/>
</dbReference>
<accession>A0AAU7XDX6</accession>
<evidence type="ECO:0000256" key="5">
    <source>
        <dbReference type="ARBA" id="ARBA00022617"/>
    </source>
</evidence>
<comment type="similarity">
    <text evidence="12">Belongs to the cytochrome b561 family.</text>
</comment>
<evidence type="ECO:0000256" key="3">
    <source>
        <dbReference type="ARBA" id="ARBA00022448"/>
    </source>
</evidence>
<sequence>MPAELASAAALRPGSPRYGRVARILHWLVAVLVIGAIAAGLTMVRIGDGPLQNRLFDNHRAVGFVVLVLVVLRLAWRLGNRPPELDAAIPLWQRSIAAVVHWSLYALLILTPLVGWIATNAYGAPIGIFGLFELPVLVAKDEALSKVLFGLHETLGLVIAGLVALHVAAALYHQFVRKDGLIGRMWPI</sequence>
<proteinExistence type="inferred from homology"/>
<dbReference type="PANTHER" id="PTHR30529:SF1">
    <property type="entry name" value="CYTOCHROME B561 HOMOLOG 2"/>
    <property type="match status" value="1"/>
</dbReference>
<dbReference type="GO" id="GO:0022904">
    <property type="term" value="P:respiratory electron transport chain"/>
    <property type="evidence" value="ECO:0007669"/>
    <property type="project" value="InterPro"/>
</dbReference>
<protein>
    <submittedName>
        <fullName evidence="15">Cytochrome b</fullName>
    </submittedName>
</protein>
<dbReference type="GO" id="GO:0046872">
    <property type="term" value="F:metal ion binding"/>
    <property type="evidence" value="ECO:0007669"/>
    <property type="project" value="UniProtKB-KW"/>
</dbReference>
<reference evidence="15" key="1">
    <citation type="submission" date="2024-06" db="EMBL/GenBank/DDBJ databases">
        <title>Methylostella associata gen. nov., sp. nov., a novel Ancalomicrobiaceae-affiliated facultatively methylotrophic bacteria that feed on methanotrophs of the genus Methylococcus.</title>
        <authorList>
            <person name="Saltykova V."/>
            <person name="Danilova O.V."/>
            <person name="Oshkin I.Y."/>
            <person name="Belova S.E."/>
            <person name="Pimenov N.V."/>
            <person name="Dedysh S.N."/>
        </authorList>
    </citation>
    <scope>NUCLEOTIDE SEQUENCE</scope>
    <source>
        <strain evidence="15">S20</strain>
    </source>
</reference>
<feature type="domain" description="Cytochrome b561 bacterial/Ni-hydrogenase" evidence="14">
    <location>
        <begin position="17"/>
        <end position="187"/>
    </location>
</feature>
<dbReference type="Gene3D" id="1.20.950.20">
    <property type="entry name" value="Transmembrane di-heme cytochromes, Chain C"/>
    <property type="match status" value="1"/>
</dbReference>
<evidence type="ECO:0000256" key="8">
    <source>
        <dbReference type="ARBA" id="ARBA00022982"/>
    </source>
</evidence>
<keyword evidence="11 13" id="KW-0472">Membrane</keyword>
<gene>
    <name evidence="15" type="ORF">ABS361_07115</name>
</gene>
<keyword evidence="8" id="KW-0249">Electron transport</keyword>
<dbReference type="PANTHER" id="PTHR30529">
    <property type="entry name" value="CYTOCHROME B561"/>
    <property type="match status" value="1"/>
</dbReference>
<evidence type="ECO:0000256" key="13">
    <source>
        <dbReference type="SAM" id="Phobius"/>
    </source>
</evidence>
<dbReference type="SUPFAM" id="SSF81342">
    <property type="entry name" value="Transmembrane di-heme cytochromes"/>
    <property type="match status" value="1"/>
</dbReference>
<evidence type="ECO:0000259" key="14">
    <source>
        <dbReference type="Pfam" id="PF01292"/>
    </source>
</evidence>
<dbReference type="GO" id="GO:0009055">
    <property type="term" value="F:electron transfer activity"/>
    <property type="evidence" value="ECO:0007669"/>
    <property type="project" value="InterPro"/>
</dbReference>
<feature type="transmembrane region" description="Helical" evidence="13">
    <location>
        <begin position="96"/>
        <end position="118"/>
    </location>
</feature>
<evidence type="ECO:0000256" key="9">
    <source>
        <dbReference type="ARBA" id="ARBA00022989"/>
    </source>
</evidence>
<evidence type="ECO:0000256" key="10">
    <source>
        <dbReference type="ARBA" id="ARBA00023004"/>
    </source>
</evidence>
<evidence type="ECO:0000313" key="15">
    <source>
        <dbReference type="EMBL" id="XBY45998.1"/>
    </source>
</evidence>
<comment type="cofactor">
    <cofactor evidence="1">
        <name>heme b</name>
        <dbReference type="ChEBI" id="CHEBI:60344"/>
    </cofactor>
</comment>
<dbReference type="InterPro" id="IPR011577">
    <property type="entry name" value="Cyt_b561_bac/Ni-Hgenase"/>
</dbReference>
<keyword evidence="7" id="KW-0479">Metal-binding</keyword>
<dbReference type="GO" id="GO:0020037">
    <property type="term" value="F:heme binding"/>
    <property type="evidence" value="ECO:0007669"/>
    <property type="project" value="TreeGrafter"/>
</dbReference>
<dbReference type="RefSeq" id="WP_407051095.1">
    <property type="nucleotide sequence ID" value="NZ_CP158568.1"/>
</dbReference>
<evidence type="ECO:0000256" key="1">
    <source>
        <dbReference type="ARBA" id="ARBA00001970"/>
    </source>
</evidence>
<keyword evidence="5" id="KW-0349">Heme</keyword>
<dbReference type="KEGG" id="mflg:ABS361_07115"/>
<keyword evidence="10" id="KW-0408">Iron</keyword>
<evidence type="ECO:0000256" key="12">
    <source>
        <dbReference type="ARBA" id="ARBA00037975"/>
    </source>
</evidence>
<keyword evidence="6 13" id="KW-0812">Transmembrane</keyword>
<organism evidence="15">
    <name type="scientific">Methyloraptor flagellatus</name>
    <dbReference type="NCBI Taxonomy" id="3162530"/>
    <lineage>
        <taxon>Bacteria</taxon>
        <taxon>Pseudomonadati</taxon>
        <taxon>Pseudomonadota</taxon>
        <taxon>Alphaproteobacteria</taxon>
        <taxon>Hyphomicrobiales</taxon>
        <taxon>Ancalomicrobiaceae</taxon>
        <taxon>Methyloraptor</taxon>
    </lineage>
</organism>
<comment type="subcellular location">
    <subcellularLocation>
        <location evidence="2">Cell membrane</location>
        <topology evidence="2">Multi-pass membrane protein</topology>
    </subcellularLocation>
</comment>
<evidence type="ECO:0000256" key="6">
    <source>
        <dbReference type="ARBA" id="ARBA00022692"/>
    </source>
</evidence>
<evidence type="ECO:0000256" key="4">
    <source>
        <dbReference type="ARBA" id="ARBA00022475"/>
    </source>
</evidence>
<evidence type="ECO:0000256" key="7">
    <source>
        <dbReference type="ARBA" id="ARBA00022723"/>
    </source>
</evidence>
<dbReference type="EMBL" id="CP158568">
    <property type="protein sequence ID" value="XBY45998.1"/>
    <property type="molecule type" value="Genomic_DNA"/>
</dbReference>